<evidence type="ECO:0000256" key="3">
    <source>
        <dbReference type="ARBA" id="ARBA00022989"/>
    </source>
</evidence>
<dbReference type="InterPro" id="IPR011701">
    <property type="entry name" value="MFS"/>
</dbReference>
<dbReference type="GO" id="GO:0016020">
    <property type="term" value="C:membrane"/>
    <property type="evidence" value="ECO:0007669"/>
    <property type="project" value="UniProtKB-SubCell"/>
</dbReference>
<feature type="transmembrane region" description="Helical" evidence="6">
    <location>
        <begin position="538"/>
        <end position="557"/>
    </location>
</feature>
<dbReference type="GO" id="GO:0022857">
    <property type="term" value="F:transmembrane transporter activity"/>
    <property type="evidence" value="ECO:0007669"/>
    <property type="project" value="InterPro"/>
</dbReference>
<dbReference type="Proteomes" id="UP001153069">
    <property type="component" value="Unassembled WGS sequence"/>
</dbReference>
<feature type="transmembrane region" description="Helical" evidence="6">
    <location>
        <begin position="155"/>
        <end position="179"/>
    </location>
</feature>
<dbReference type="OrthoDB" id="433512at2759"/>
<protein>
    <submittedName>
        <fullName evidence="8">Probable inorganic phosphate transporter 1-8</fullName>
    </submittedName>
</protein>
<gene>
    <name evidence="8" type="ORF">SEMRO_1952_G307440.1</name>
</gene>
<evidence type="ECO:0000256" key="6">
    <source>
        <dbReference type="SAM" id="Phobius"/>
    </source>
</evidence>
<evidence type="ECO:0000256" key="1">
    <source>
        <dbReference type="ARBA" id="ARBA00004141"/>
    </source>
</evidence>
<keyword evidence="4 6" id="KW-0472">Membrane</keyword>
<proteinExistence type="predicted"/>
<keyword evidence="2 6" id="KW-0812">Transmembrane</keyword>
<comment type="subcellular location">
    <subcellularLocation>
        <location evidence="1">Membrane</location>
        <topology evidence="1">Multi-pass membrane protein</topology>
    </subcellularLocation>
</comment>
<feature type="transmembrane region" description="Helical" evidence="6">
    <location>
        <begin position="362"/>
        <end position="387"/>
    </location>
</feature>
<keyword evidence="9" id="KW-1185">Reference proteome</keyword>
<dbReference type="AlphaFoldDB" id="A0A9N8EWB2"/>
<feature type="transmembrane region" description="Helical" evidence="6">
    <location>
        <begin position="442"/>
        <end position="464"/>
    </location>
</feature>
<feature type="compositionally biased region" description="Low complexity" evidence="5">
    <location>
        <begin position="282"/>
        <end position="297"/>
    </location>
</feature>
<feature type="transmembrane region" description="Helical" evidence="6">
    <location>
        <begin position="470"/>
        <end position="494"/>
    </location>
</feature>
<evidence type="ECO:0000256" key="5">
    <source>
        <dbReference type="SAM" id="MobiDB-lite"/>
    </source>
</evidence>
<feature type="transmembrane region" description="Helical" evidence="6">
    <location>
        <begin position="235"/>
        <end position="258"/>
    </location>
</feature>
<dbReference type="PROSITE" id="PS50850">
    <property type="entry name" value="MFS"/>
    <property type="match status" value="1"/>
</dbReference>
<evidence type="ECO:0000313" key="8">
    <source>
        <dbReference type="EMBL" id="CAB9527169.1"/>
    </source>
</evidence>
<feature type="domain" description="Major facilitator superfamily (MFS) profile" evidence="7">
    <location>
        <begin position="58"/>
        <end position="561"/>
    </location>
</feature>
<evidence type="ECO:0000256" key="2">
    <source>
        <dbReference type="ARBA" id="ARBA00022692"/>
    </source>
</evidence>
<evidence type="ECO:0000256" key="4">
    <source>
        <dbReference type="ARBA" id="ARBA00023136"/>
    </source>
</evidence>
<evidence type="ECO:0000313" key="9">
    <source>
        <dbReference type="Proteomes" id="UP001153069"/>
    </source>
</evidence>
<accession>A0A9N8EWB2</accession>
<name>A0A9N8EWB2_9STRA</name>
<feature type="region of interest" description="Disordered" evidence="5">
    <location>
        <begin position="265"/>
        <end position="328"/>
    </location>
</feature>
<reference evidence="8" key="1">
    <citation type="submission" date="2020-06" db="EMBL/GenBank/DDBJ databases">
        <authorList>
            <consortium name="Plant Systems Biology data submission"/>
        </authorList>
    </citation>
    <scope>NUCLEOTIDE SEQUENCE</scope>
    <source>
        <strain evidence="8">D6</strain>
    </source>
</reference>
<dbReference type="InterPro" id="IPR036259">
    <property type="entry name" value="MFS_trans_sf"/>
</dbReference>
<keyword evidence="3 6" id="KW-1133">Transmembrane helix</keyword>
<feature type="transmembrane region" description="Helical" evidence="6">
    <location>
        <begin position="95"/>
        <end position="116"/>
    </location>
</feature>
<sequence>MEDREGQSLLREPLLSAEATESVGMAEEIPTSSDQNGAVIGQEQLMEETETPWYKSPLQLIAMLSNYSTSYNVVNISMVIPILEFTIEGTTSEDAAASASSLLAGMIVGQLLGGYLGDSPVLGRMGALQLVMVLQVIASLGSAMIWSSLSRDAFFVWLAIFRFLLGVGAGGVYPLAAVLSAEQGNSQNATSTEPQQQSPKQVRRVVLTFSTQGLGFITVPLVTVPLLYMTTNLDIVWRVILALGSIPGIIMMAAQLWIHKQNSRHEPIPTTEQEESQPENENCNNDPQDNYDNNPQENQDEEEADPTVQNGLQENNNNNTDESPDADDGALMRDIQIMEEQLRDNTGRWASIQGEPMLFRKLLGTAGTWFLFDVLFYGNALFQPIVIEAAFGSSSKGGDPIIELRETAINSLILTAIALPGYGVAGLVMGRRICGILQTPKYIMLQGFALMAVLYFAIGTNWSALKHTPVLLVLLYGMTFFAANNGPNTTTFILPSMVFSPECRSTLNGVSAAAGKLGALTGATLFEPVAETYGDSNVMLICSGIAVLAFVMTWWFVQMHPTSHRHEL</sequence>
<dbReference type="Gene3D" id="1.20.1250.20">
    <property type="entry name" value="MFS general substrate transporter like domains"/>
    <property type="match status" value="2"/>
</dbReference>
<dbReference type="PANTHER" id="PTHR24064">
    <property type="entry name" value="SOLUTE CARRIER FAMILY 22 MEMBER"/>
    <property type="match status" value="1"/>
</dbReference>
<evidence type="ECO:0000259" key="7">
    <source>
        <dbReference type="PROSITE" id="PS50850"/>
    </source>
</evidence>
<organism evidence="8 9">
    <name type="scientific">Seminavis robusta</name>
    <dbReference type="NCBI Taxonomy" id="568900"/>
    <lineage>
        <taxon>Eukaryota</taxon>
        <taxon>Sar</taxon>
        <taxon>Stramenopiles</taxon>
        <taxon>Ochrophyta</taxon>
        <taxon>Bacillariophyta</taxon>
        <taxon>Bacillariophyceae</taxon>
        <taxon>Bacillariophycidae</taxon>
        <taxon>Naviculales</taxon>
        <taxon>Naviculaceae</taxon>
        <taxon>Seminavis</taxon>
    </lineage>
</organism>
<dbReference type="EMBL" id="CAICTM010001950">
    <property type="protein sequence ID" value="CAB9527169.1"/>
    <property type="molecule type" value="Genomic_DNA"/>
</dbReference>
<dbReference type="SUPFAM" id="SSF103473">
    <property type="entry name" value="MFS general substrate transporter"/>
    <property type="match status" value="1"/>
</dbReference>
<feature type="transmembrane region" description="Helical" evidence="6">
    <location>
        <begin position="205"/>
        <end position="229"/>
    </location>
</feature>
<feature type="transmembrane region" description="Helical" evidence="6">
    <location>
        <begin position="407"/>
        <end position="430"/>
    </location>
</feature>
<comment type="caution">
    <text evidence="8">The sequence shown here is derived from an EMBL/GenBank/DDBJ whole genome shotgun (WGS) entry which is preliminary data.</text>
</comment>
<feature type="transmembrane region" description="Helical" evidence="6">
    <location>
        <begin position="128"/>
        <end position="149"/>
    </location>
</feature>
<dbReference type="Pfam" id="PF07690">
    <property type="entry name" value="MFS_1"/>
    <property type="match status" value="1"/>
</dbReference>
<dbReference type="InterPro" id="IPR020846">
    <property type="entry name" value="MFS_dom"/>
</dbReference>